<name>A0ABR3MP53_9TELE</name>
<evidence type="ECO:0000313" key="1">
    <source>
        <dbReference type="EMBL" id="KAL1266414.1"/>
    </source>
</evidence>
<protein>
    <submittedName>
        <fullName evidence="1">Uncharacterized protein</fullName>
    </submittedName>
</protein>
<organism evidence="1 2">
    <name type="scientific">Cirrhinus molitorella</name>
    <name type="common">mud carp</name>
    <dbReference type="NCBI Taxonomy" id="172907"/>
    <lineage>
        <taxon>Eukaryota</taxon>
        <taxon>Metazoa</taxon>
        <taxon>Chordata</taxon>
        <taxon>Craniata</taxon>
        <taxon>Vertebrata</taxon>
        <taxon>Euteleostomi</taxon>
        <taxon>Actinopterygii</taxon>
        <taxon>Neopterygii</taxon>
        <taxon>Teleostei</taxon>
        <taxon>Ostariophysi</taxon>
        <taxon>Cypriniformes</taxon>
        <taxon>Cyprinidae</taxon>
        <taxon>Labeoninae</taxon>
        <taxon>Labeonini</taxon>
        <taxon>Cirrhinus</taxon>
    </lineage>
</organism>
<accession>A0ABR3MP53</accession>
<gene>
    <name evidence="1" type="ORF">QQF64_002089</name>
</gene>
<evidence type="ECO:0000313" key="2">
    <source>
        <dbReference type="Proteomes" id="UP001558613"/>
    </source>
</evidence>
<dbReference type="Proteomes" id="UP001558613">
    <property type="component" value="Unassembled WGS sequence"/>
</dbReference>
<reference evidence="1 2" key="1">
    <citation type="submission" date="2023-09" db="EMBL/GenBank/DDBJ databases">
        <authorList>
            <person name="Wang M."/>
        </authorList>
    </citation>
    <scope>NUCLEOTIDE SEQUENCE [LARGE SCALE GENOMIC DNA]</scope>
    <source>
        <strain evidence="1">GT-2023</strain>
        <tissue evidence="1">Liver</tissue>
    </source>
</reference>
<dbReference type="EMBL" id="JAYMGO010000010">
    <property type="protein sequence ID" value="KAL1266414.1"/>
    <property type="molecule type" value="Genomic_DNA"/>
</dbReference>
<keyword evidence="2" id="KW-1185">Reference proteome</keyword>
<comment type="caution">
    <text evidence="1">The sequence shown here is derived from an EMBL/GenBank/DDBJ whole genome shotgun (WGS) entry which is preliminary data.</text>
</comment>
<sequence>MSHSVNFNDWCTFSYSTCAVRSVGVPLSSAKPHTKALTHEEGVRALPPSQEMMVWMQEEHFWPSGSCTDTVTLSHHVCEGTAASSRPKTQQQAPRAGLRRIACPISLSPSTGTSPVDTLIAIWAVSMQSRSAEKVSELEFESLQTG</sequence>
<proteinExistence type="predicted"/>